<comment type="similarity">
    <text evidence="1">Belongs to the PrpD family.</text>
</comment>
<dbReference type="InterPro" id="IPR036148">
    <property type="entry name" value="MmgE/PrpD_sf"/>
</dbReference>
<feature type="compositionally biased region" description="Low complexity" evidence="2">
    <location>
        <begin position="36"/>
        <end position="69"/>
    </location>
</feature>
<evidence type="ECO:0000256" key="1">
    <source>
        <dbReference type="ARBA" id="ARBA00006174"/>
    </source>
</evidence>
<reference evidence="4" key="4">
    <citation type="journal article" date="2015" name="G3 (Bethesda)">
        <title>Genome sequences of three phytopathogenic species of the Magnaporthaceae family of fungi.</title>
        <authorList>
            <person name="Okagaki L.H."/>
            <person name="Nunes C.C."/>
            <person name="Sailsbery J."/>
            <person name="Clay B."/>
            <person name="Brown D."/>
            <person name="John T."/>
            <person name="Oh Y."/>
            <person name="Young N."/>
            <person name="Fitzgerald M."/>
            <person name="Haas B.J."/>
            <person name="Zeng Q."/>
            <person name="Young S."/>
            <person name="Adiconis X."/>
            <person name="Fan L."/>
            <person name="Levin J.Z."/>
            <person name="Mitchell T.K."/>
            <person name="Okubara P.A."/>
            <person name="Farman M.L."/>
            <person name="Kohn L.M."/>
            <person name="Birren B."/>
            <person name="Ma L.-J."/>
            <person name="Dean R.A."/>
        </authorList>
    </citation>
    <scope>NUCLEOTIDE SEQUENCE</scope>
    <source>
        <strain evidence="4">ATCC 64411 / 73-15</strain>
    </source>
</reference>
<dbReference type="EMBL" id="ADBL01000504">
    <property type="status" value="NOT_ANNOTATED_CDS"/>
    <property type="molecule type" value="Genomic_DNA"/>
</dbReference>
<sequence>MLAVNRTLRTAGRTLRLSQQQQRNYLRSSAPLTLAATSQSTSSSSPALRSTTRARPSSSTLSAFSTSATRQSLAPANMSSLEYDPEISDIASYVHNTAIDSDLAFDTARWVFLDTLGCGLEGLRFKDSTPSTAPSTSAL</sequence>
<name>A0A0C4DQ63_MAGP6</name>
<reference evidence="3" key="3">
    <citation type="submission" date="2011-03" db="EMBL/GenBank/DDBJ databases">
        <title>Annotation of Magnaporthe poae ATCC 64411.</title>
        <authorList>
            <person name="Ma L.-J."/>
            <person name="Dead R."/>
            <person name="Young S.K."/>
            <person name="Zeng Q."/>
            <person name="Gargeya S."/>
            <person name="Fitzgerald M."/>
            <person name="Haas B."/>
            <person name="Abouelleil A."/>
            <person name="Alvarado L."/>
            <person name="Arachchi H.M."/>
            <person name="Berlin A."/>
            <person name="Brown A."/>
            <person name="Chapman S.B."/>
            <person name="Chen Z."/>
            <person name="Dunbar C."/>
            <person name="Freedman E."/>
            <person name="Gearin G."/>
            <person name="Gellesch M."/>
            <person name="Goldberg J."/>
            <person name="Griggs A."/>
            <person name="Gujja S."/>
            <person name="Heiman D."/>
            <person name="Howarth C."/>
            <person name="Larson L."/>
            <person name="Lui A."/>
            <person name="MacDonald P.J.P."/>
            <person name="Mehta T."/>
            <person name="Montmayeur A."/>
            <person name="Murphy C."/>
            <person name="Neiman D."/>
            <person name="Pearson M."/>
            <person name="Priest M."/>
            <person name="Roberts A."/>
            <person name="Saif S."/>
            <person name="Shea T."/>
            <person name="Shenoy N."/>
            <person name="Sisk P."/>
            <person name="Stolte C."/>
            <person name="Sykes S."/>
            <person name="Yandava C."/>
            <person name="Wortman J."/>
            <person name="Nusbaum C."/>
            <person name="Birren B."/>
        </authorList>
    </citation>
    <scope>NUCLEOTIDE SEQUENCE</scope>
    <source>
        <strain evidence="3">ATCC 64411</strain>
    </source>
</reference>
<evidence type="ECO:0000313" key="5">
    <source>
        <dbReference type="Proteomes" id="UP000011715"/>
    </source>
</evidence>
<evidence type="ECO:0000256" key="2">
    <source>
        <dbReference type="SAM" id="MobiDB-lite"/>
    </source>
</evidence>
<dbReference type="GO" id="GO:0005739">
    <property type="term" value="C:mitochondrion"/>
    <property type="evidence" value="ECO:0007669"/>
    <property type="project" value="TreeGrafter"/>
</dbReference>
<dbReference type="STRING" id="644358.A0A0C4DQ63"/>
<reference evidence="3" key="2">
    <citation type="submission" date="2010-05" db="EMBL/GenBank/DDBJ databases">
        <title>The Genome Sequence of Magnaporthe poae strain ATCC 64411.</title>
        <authorList>
            <consortium name="The Broad Institute Genome Sequencing Platform"/>
            <consortium name="Broad Institute Genome Sequencing Center for Infectious Disease"/>
            <person name="Ma L.-J."/>
            <person name="Dead R."/>
            <person name="Young S."/>
            <person name="Zeng Q."/>
            <person name="Koehrsen M."/>
            <person name="Alvarado L."/>
            <person name="Berlin A."/>
            <person name="Chapman S.B."/>
            <person name="Chen Z."/>
            <person name="Freedman E."/>
            <person name="Gellesch M."/>
            <person name="Goldberg J."/>
            <person name="Griggs A."/>
            <person name="Gujja S."/>
            <person name="Heilman E.R."/>
            <person name="Heiman D."/>
            <person name="Hepburn T."/>
            <person name="Howarth C."/>
            <person name="Jen D."/>
            <person name="Larson L."/>
            <person name="Mehta T."/>
            <person name="Neiman D."/>
            <person name="Pearson M."/>
            <person name="Roberts A."/>
            <person name="Saif S."/>
            <person name="Shea T."/>
            <person name="Shenoy N."/>
            <person name="Sisk P."/>
            <person name="Stolte C."/>
            <person name="Sykes S."/>
            <person name="Walk T."/>
            <person name="White J."/>
            <person name="Yandava C."/>
            <person name="Haas B."/>
            <person name="Nusbaum C."/>
            <person name="Birren B."/>
        </authorList>
    </citation>
    <scope>NUCLEOTIDE SEQUENCE</scope>
    <source>
        <strain evidence="3">ATCC 64411</strain>
    </source>
</reference>
<dbReference type="EMBL" id="GL876967">
    <property type="protein sequence ID" value="KLU82934.1"/>
    <property type="molecule type" value="Genomic_DNA"/>
</dbReference>
<dbReference type="Gene3D" id="1.10.4100.10">
    <property type="entry name" value="2-methylcitrate dehydratase PrpD"/>
    <property type="match status" value="1"/>
</dbReference>
<dbReference type="PANTHER" id="PTHR16943">
    <property type="entry name" value="2-METHYLCITRATE DEHYDRATASE-RELATED"/>
    <property type="match status" value="1"/>
</dbReference>
<proteinExistence type="inferred from homology"/>
<dbReference type="Proteomes" id="UP000011715">
    <property type="component" value="Unassembled WGS sequence"/>
</dbReference>
<reference evidence="5" key="1">
    <citation type="submission" date="2010-05" db="EMBL/GenBank/DDBJ databases">
        <title>The genome sequence of Magnaporthe poae strain ATCC 64411.</title>
        <authorList>
            <person name="Ma L.-J."/>
            <person name="Dead R."/>
            <person name="Young S."/>
            <person name="Zeng Q."/>
            <person name="Koehrsen M."/>
            <person name="Alvarado L."/>
            <person name="Berlin A."/>
            <person name="Chapman S.B."/>
            <person name="Chen Z."/>
            <person name="Freedman E."/>
            <person name="Gellesch M."/>
            <person name="Goldberg J."/>
            <person name="Griggs A."/>
            <person name="Gujja S."/>
            <person name="Heilman E.R."/>
            <person name="Heiman D."/>
            <person name="Hepburn T."/>
            <person name="Howarth C."/>
            <person name="Jen D."/>
            <person name="Larson L."/>
            <person name="Mehta T."/>
            <person name="Neiman D."/>
            <person name="Pearson M."/>
            <person name="Roberts A."/>
            <person name="Saif S."/>
            <person name="Shea T."/>
            <person name="Shenoy N."/>
            <person name="Sisk P."/>
            <person name="Stolte C."/>
            <person name="Sykes S."/>
            <person name="Walk T."/>
            <person name="White J."/>
            <person name="Yandava C."/>
            <person name="Haas B."/>
            <person name="Nusbaum C."/>
            <person name="Birren B."/>
        </authorList>
    </citation>
    <scope>NUCLEOTIDE SEQUENCE [LARGE SCALE GENOMIC DNA]</scope>
    <source>
        <strain evidence="5">ATCC 64411 / 73-15</strain>
    </source>
</reference>
<gene>
    <name evidence="3" type="ORF">MAPG_02001</name>
</gene>
<dbReference type="eggNOG" id="ENOG502QPZI">
    <property type="taxonomic scope" value="Eukaryota"/>
</dbReference>
<evidence type="ECO:0000313" key="4">
    <source>
        <dbReference type="EnsemblFungi" id="MAPG_02001T0"/>
    </source>
</evidence>
<dbReference type="EnsemblFungi" id="MAPG_02001T0">
    <property type="protein sequence ID" value="MAPG_02001T0"/>
    <property type="gene ID" value="MAPG_02001"/>
</dbReference>
<protein>
    <submittedName>
        <fullName evidence="3 4">Uncharacterized protein</fullName>
    </submittedName>
</protein>
<feature type="region of interest" description="Disordered" evidence="2">
    <location>
        <begin position="36"/>
        <end position="72"/>
    </location>
</feature>
<dbReference type="VEuPathDB" id="FungiDB:MAPG_02001"/>
<dbReference type="InterPro" id="IPR005656">
    <property type="entry name" value="MmgE_PrpD"/>
</dbReference>
<accession>A0A0C4DQ63</accession>
<keyword evidence="5" id="KW-1185">Reference proteome</keyword>
<dbReference type="OrthoDB" id="10055203at2759"/>
<reference evidence="4" key="5">
    <citation type="submission" date="2015-06" db="UniProtKB">
        <authorList>
            <consortium name="EnsemblFungi"/>
        </authorList>
    </citation>
    <scope>IDENTIFICATION</scope>
    <source>
        <strain evidence="4">ATCC 64411</strain>
    </source>
</reference>
<dbReference type="InterPro" id="IPR042183">
    <property type="entry name" value="MmgE/PrpD_sf_1"/>
</dbReference>
<dbReference type="SUPFAM" id="SSF103378">
    <property type="entry name" value="2-methylcitrate dehydratase PrpD"/>
    <property type="match status" value="1"/>
</dbReference>
<dbReference type="PANTHER" id="PTHR16943:SF16">
    <property type="entry name" value="2-METHYLCITRATE DEHYDRATASE-RELATED"/>
    <property type="match status" value="1"/>
</dbReference>
<evidence type="ECO:0000313" key="3">
    <source>
        <dbReference type="EMBL" id="KLU82934.1"/>
    </source>
</evidence>
<organism evidence="4 5">
    <name type="scientific">Magnaporthiopsis poae (strain ATCC 64411 / 73-15)</name>
    <name type="common">Kentucky bluegrass fungus</name>
    <name type="synonym">Magnaporthe poae</name>
    <dbReference type="NCBI Taxonomy" id="644358"/>
    <lineage>
        <taxon>Eukaryota</taxon>
        <taxon>Fungi</taxon>
        <taxon>Dikarya</taxon>
        <taxon>Ascomycota</taxon>
        <taxon>Pezizomycotina</taxon>
        <taxon>Sordariomycetes</taxon>
        <taxon>Sordariomycetidae</taxon>
        <taxon>Magnaporthales</taxon>
        <taxon>Magnaporthaceae</taxon>
        <taxon>Magnaporthiopsis</taxon>
    </lineage>
</organism>
<dbReference type="AlphaFoldDB" id="A0A0C4DQ63"/>
<dbReference type="GO" id="GO:0016829">
    <property type="term" value="F:lyase activity"/>
    <property type="evidence" value="ECO:0007669"/>
    <property type="project" value="InterPro"/>
</dbReference>